<dbReference type="EMBL" id="RPGO01000005">
    <property type="protein sequence ID" value="RZB32701.1"/>
    <property type="molecule type" value="Genomic_DNA"/>
</dbReference>
<evidence type="ECO:0000256" key="6">
    <source>
        <dbReference type="SAM" id="Phobius"/>
    </source>
</evidence>
<dbReference type="SUPFAM" id="SSF81345">
    <property type="entry name" value="ABC transporter involved in vitamin B12 uptake, BtuC"/>
    <property type="match status" value="1"/>
</dbReference>
<evidence type="ECO:0000256" key="5">
    <source>
        <dbReference type="ARBA" id="ARBA00023136"/>
    </source>
</evidence>
<accession>A0A8B3S3B9</accession>
<evidence type="ECO:0000256" key="1">
    <source>
        <dbReference type="ARBA" id="ARBA00004141"/>
    </source>
</evidence>
<proteinExistence type="inferred from homology"/>
<dbReference type="PANTHER" id="PTHR30477:SF0">
    <property type="entry name" value="METAL TRANSPORT SYSTEM MEMBRANE PROTEIN TM_0125-RELATED"/>
    <property type="match status" value="1"/>
</dbReference>
<evidence type="ECO:0000256" key="2">
    <source>
        <dbReference type="ARBA" id="ARBA00008034"/>
    </source>
</evidence>
<gene>
    <name evidence="7" type="ORF">AEth_00379</name>
</gene>
<dbReference type="Gene3D" id="1.10.3470.10">
    <property type="entry name" value="ABC transporter involved in vitamin B12 uptake, BtuC"/>
    <property type="match status" value="1"/>
</dbReference>
<protein>
    <submittedName>
        <fullName evidence="7">Uncharacterized protein</fullName>
    </submittedName>
</protein>
<evidence type="ECO:0000256" key="4">
    <source>
        <dbReference type="ARBA" id="ARBA00022989"/>
    </source>
</evidence>
<comment type="similarity">
    <text evidence="2">Belongs to the ABC-3 integral membrane protein family.</text>
</comment>
<dbReference type="GO" id="GO:0043190">
    <property type="term" value="C:ATP-binding cassette (ABC) transporter complex"/>
    <property type="evidence" value="ECO:0007669"/>
    <property type="project" value="InterPro"/>
</dbReference>
<dbReference type="Proteomes" id="UP000291831">
    <property type="component" value="Unassembled WGS sequence"/>
</dbReference>
<keyword evidence="4 6" id="KW-1133">Transmembrane helix</keyword>
<comment type="subcellular location">
    <subcellularLocation>
        <location evidence="1">Membrane</location>
        <topology evidence="1">Multi-pass membrane protein</topology>
    </subcellularLocation>
</comment>
<evidence type="ECO:0000313" key="7">
    <source>
        <dbReference type="EMBL" id="RZB32701.1"/>
    </source>
</evidence>
<dbReference type="Pfam" id="PF00950">
    <property type="entry name" value="ABC-3"/>
    <property type="match status" value="1"/>
</dbReference>
<dbReference type="GO" id="GO:0055085">
    <property type="term" value="P:transmembrane transport"/>
    <property type="evidence" value="ECO:0007669"/>
    <property type="project" value="InterPro"/>
</dbReference>
<dbReference type="GO" id="GO:0010043">
    <property type="term" value="P:response to zinc ion"/>
    <property type="evidence" value="ECO:0007669"/>
    <property type="project" value="TreeGrafter"/>
</dbReference>
<dbReference type="PANTHER" id="PTHR30477">
    <property type="entry name" value="ABC-TRANSPORTER METAL-BINDING PROTEIN"/>
    <property type="match status" value="1"/>
</dbReference>
<reference evidence="8" key="1">
    <citation type="submission" date="2019-01" db="EMBL/GenBank/DDBJ databases">
        <title>Anaerobic oxidation of ethane by archaea from a marine hydrocarbon seep.</title>
        <authorList>
            <person name="Musat F."/>
        </authorList>
    </citation>
    <scope>NUCLEOTIDE SEQUENCE [LARGE SCALE GENOMIC DNA]</scope>
</reference>
<dbReference type="InterPro" id="IPR037294">
    <property type="entry name" value="ABC_BtuC-like"/>
</dbReference>
<comment type="caution">
    <text evidence="7">The sequence shown here is derived from an EMBL/GenBank/DDBJ whole genome shotgun (WGS) entry which is preliminary data.</text>
</comment>
<evidence type="ECO:0000256" key="3">
    <source>
        <dbReference type="ARBA" id="ARBA00022692"/>
    </source>
</evidence>
<organism evidence="7 8">
    <name type="scientific">Candidatus Argoarchaeum ethanivorans</name>
    <dbReference type="NCBI Taxonomy" id="2608793"/>
    <lineage>
        <taxon>Archaea</taxon>
        <taxon>Methanobacteriati</taxon>
        <taxon>Methanobacteriota</taxon>
        <taxon>Stenosarchaea group</taxon>
        <taxon>Methanomicrobia</taxon>
        <taxon>Methanosarcinales</taxon>
        <taxon>Methanosarcinales incertae sedis</taxon>
        <taxon>GOM Arc I cluster</taxon>
        <taxon>Candidatus Argoarchaeum</taxon>
    </lineage>
</organism>
<dbReference type="AlphaFoldDB" id="A0A8B3S3B9"/>
<evidence type="ECO:0000313" key="8">
    <source>
        <dbReference type="Proteomes" id="UP000291831"/>
    </source>
</evidence>
<dbReference type="InterPro" id="IPR001626">
    <property type="entry name" value="ABC_TroCD"/>
</dbReference>
<keyword evidence="3 6" id="KW-0812">Transmembrane</keyword>
<name>A0A8B3S3B9_9EURY</name>
<keyword evidence="5 6" id="KW-0472">Membrane</keyword>
<sequence length="72" mass="7959">MALGILFIDLRTGYTPPNLFSYLFGSILAVSTTDLLMLVLDAVIITTVELFRREFSAISFDEEFSAIIGVPL</sequence>
<feature type="transmembrane region" description="Helical" evidence="6">
    <location>
        <begin position="20"/>
        <end position="45"/>
    </location>
</feature>